<dbReference type="EMBL" id="BSSQ01000005">
    <property type="protein sequence ID" value="GLX67004.1"/>
    <property type="molecule type" value="Genomic_DNA"/>
</dbReference>
<dbReference type="RefSeq" id="WP_284237718.1">
    <property type="nucleotide sequence ID" value="NZ_BSSQ01000005.1"/>
</dbReference>
<organism evidence="1 2">
    <name type="scientific">Paenibacillus glycanilyticus</name>
    <dbReference type="NCBI Taxonomy" id="126569"/>
    <lineage>
        <taxon>Bacteria</taxon>
        <taxon>Bacillati</taxon>
        <taxon>Bacillota</taxon>
        <taxon>Bacilli</taxon>
        <taxon>Bacillales</taxon>
        <taxon>Paenibacillaceae</taxon>
        <taxon>Paenibacillus</taxon>
    </lineage>
</organism>
<protein>
    <recommendedName>
        <fullName evidence="3">DUF4965 domain-containing protein</fullName>
    </recommendedName>
</protein>
<evidence type="ECO:0000313" key="1">
    <source>
        <dbReference type="EMBL" id="GLX67004.1"/>
    </source>
</evidence>
<evidence type="ECO:0008006" key="3">
    <source>
        <dbReference type="Google" id="ProtNLM"/>
    </source>
</evidence>
<dbReference type="SUPFAM" id="SSF48208">
    <property type="entry name" value="Six-hairpin glycosidases"/>
    <property type="match status" value="1"/>
</dbReference>
<accession>A0ABQ6G7Q5</accession>
<name>A0ABQ6G7Q5_9BACL</name>
<dbReference type="InterPro" id="IPR000852">
    <property type="entry name" value="Glyco_hydro_52"/>
</dbReference>
<sequence>MQLMGDALTVLGSRLGFAWDPVNRQSYLVRHGNHPGLPIQIRAGVTLGERVLTLPLAQEGQSFEFVDQEMTATTMTLSGIDPETGIHVKLTARIPFRPRDNFFSTVPVIYLSLEVDRLPSSYRWIAQYDETVEGKLFLGFSGEGFAFSSALESNAAGIEAVYESVVLRPQDEGDHQSGIRTEEETISCRDHISILSGVWEDDCVTASFSLGKGMKGDSLSLAWCAWDQPVLNVLGHRSPFKYTQSFAGLDQVVEWSIRHADEVADNSEKVDRILSNHTLGESTSKLLAQTLHAWLLNTWWVVRDNGQDWFTVWEGNCYFHSTVDVEYTQGPFYLAFWPELLELELNEWPFFGKDGKLLLGERGEGTLYLSHDMGVFGDSTKQYYPHEMEVEESTNYILLAFAHWRRSGKDATIVRHSGFIRKLMAFIACCDTTGNGIPDKGCANTVDDASPAIQYGSEQVYLGVKSLAAIQAGIQILRHAGDADAKELEVYEQYAQTALATIEEKGWLKDHYAVTLSRTMDGTVDPWTGEPKTGELLGWDAYHIYTVNGLSLLDMVGHRTGLLDERLRLDMETATDKTLGRYGCRHTSYEDTENEGQFIPGLASHSGKVGWISMNMLRDIAAAYRGLDLFHLIENYWSWQTTTNTQQVALFFETFYGNNLSFYPRGVAVFGYLDAAAGFVYDAVAGKQSFAPVRGSLQVPILLFADWERGTVPLVKSSFEGGRLTYRVE</sequence>
<comment type="caution">
    <text evidence="1">The sequence shown here is derived from an EMBL/GenBank/DDBJ whole genome shotgun (WGS) entry which is preliminary data.</text>
</comment>
<dbReference type="Proteomes" id="UP001157114">
    <property type="component" value="Unassembled WGS sequence"/>
</dbReference>
<dbReference type="InterPro" id="IPR008928">
    <property type="entry name" value="6-hairpin_glycosidase_sf"/>
</dbReference>
<reference evidence="1 2" key="1">
    <citation type="submission" date="2023-03" db="EMBL/GenBank/DDBJ databases">
        <title>Draft genome sequence of the bacteria which degrade cell wall of Tricholomamatutake.</title>
        <authorList>
            <person name="Konishi Y."/>
            <person name="Fukuta Y."/>
            <person name="Shirasaka N."/>
        </authorList>
    </citation>
    <scope>NUCLEOTIDE SEQUENCE [LARGE SCALE GENOMIC DNA]</scope>
    <source>
        <strain evidence="2">mu1</strain>
    </source>
</reference>
<evidence type="ECO:0000313" key="2">
    <source>
        <dbReference type="Proteomes" id="UP001157114"/>
    </source>
</evidence>
<gene>
    <name evidence="1" type="ORF">MU1_13480</name>
</gene>
<dbReference type="Pfam" id="PF03512">
    <property type="entry name" value="Glyco_hydro_52"/>
    <property type="match status" value="1"/>
</dbReference>
<keyword evidence="2" id="KW-1185">Reference proteome</keyword>
<proteinExistence type="predicted"/>